<dbReference type="HOGENOM" id="CLU_000445_100_0_11"/>
<evidence type="ECO:0000313" key="6">
    <source>
        <dbReference type="Proteomes" id="UP000062973"/>
    </source>
</evidence>
<dbReference type="KEGG" id="amq:AMETH_6115"/>
<keyword evidence="3" id="KW-0804">Transcription</keyword>
<feature type="domain" description="HTH araC/xylS-type" evidence="4">
    <location>
        <begin position="216"/>
        <end position="314"/>
    </location>
</feature>
<dbReference type="Pfam" id="PF06719">
    <property type="entry name" value="AraC_N"/>
    <property type="match status" value="1"/>
</dbReference>
<keyword evidence="6" id="KW-1185">Reference proteome</keyword>
<evidence type="ECO:0000259" key="4">
    <source>
        <dbReference type="PROSITE" id="PS01124"/>
    </source>
</evidence>
<dbReference type="EMBL" id="CP009110">
    <property type="protein sequence ID" value="AIJ26207.1"/>
    <property type="molecule type" value="Genomic_DNA"/>
</dbReference>
<dbReference type="PRINTS" id="PR00032">
    <property type="entry name" value="HTHARAC"/>
</dbReference>
<dbReference type="InterPro" id="IPR018060">
    <property type="entry name" value="HTH_AraC"/>
</dbReference>
<dbReference type="Gene3D" id="1.10.10.60">
    <property type="entry name" value="Homeodomain-like"/>
    <property type="match status" value="2"/>
</dbReference>
<dbReference type="InterPro" id="IPR009594">
    <property type="entry name" value="Tscrpt_reg_HTH_AraC_N"/>
</dbReference>
<keyword evidence="2" id="KW-0238">DNA-binding</keyword>
<dbReference type="AlphaFoldDB" id="A0A076N844"/>
<evidence type="ECO:0000256" key="3">
    <source>
        <dbReference type="ARBA" id="ARBA00023163"/>
    </source>
</evidence>
<evidence type="ECO:0000256" key="1">
    <source>
        <dbReference type="ARBA" id="ARBA00023015"/>
    </source>
</evidence>
<dbReference type="GO" id="GO:0043565">
    <property type="term" value="F:sequence-specific DNA binding"/>
    <property type="evidence" value="ECO:0007669"/>
    <property type="project" value="InterPro"/>
</dbReference>
<dbReference type="InterPro" id="IPR020449">
    <property type="entry name" value="Tscrpt_reg_AraC-type_HTH"/>
</dbReference>
<dbReference type="GO" id="GO:0003700">
    <property type="term" value="F:DNA-binding transcription factor activity"/>
    <property type="evidence" value="ECO:0007669"/>
    <property type="project" value="InterPro"/>
</dbReference>
<dbReference type="PROSITE" id="PS00041">
    <property type="entry name" value="HTH_ARAC_FAMILY_1"/>
    <property type="match status" value="1"/>
</dbReference>
<keyword evidence="1" id="KW-0805">Transcription regulation</keyword>
<reference evidence="5 6" key="1">
    <citation type="submission" date="2014-07" db="EMBL/GenBank/DDBJ databases">
        <title>Whole Genome Sequence of the Amycolatopsis methanolica 239.</title>
        <authorList>
            <person name="Tang B."/>
        </authorList>
    </citation>
    <scope>NUCLEOTIDE SEQUENCE [LARGE SCALE GENOMIC DNA]</scope>
    <source>
        <strain evidence="5 6">239</strain>
    </source>
</reference>
<name>A0A076N844_AMYME</name>
<dbReference type="SUPFAM" id="SSF46689">
    <property type="entry name" value="Homeodomain-like"/>
    <property type="match status" value="2"/>
</dbReference>
<sequence>MIDTTGDADMTEMLRQLHEIHTSGDLLTEIRSRAPELGGNNGGWPGLTFYRFTHPVAPKWAEVKSLSLCIIAQGRKCVTVDGQKYFYDPFNYLVLSSSQHFQAEILEATPAKPFLSFVLQIDPTLVRRVSSDILDRRTTTFGRPVESKPERAFVTALDCNLMGAAMRFLRATHTGADRRVLAPVYLQEMVYRVLQAEQYARLLEIAATQAASNPVSEVISYVRKNMSEPLTVSDMAEQVSLSPSAFSHLFRDVTGKSPYQFVKETRLNRARELLIENKLSVTQISRAVGYSSASHFINEFRDRFGATPRAYCDLQSLSHELRIQKG</sequence>
<dbReference type="Proteomes" id="UP000062973">
    <property type="component" value="Chromosome"/>
</dbReference>
<dbReference type="SMART" id="SM00342">
    <property type="entry name" value="HTH_ARAC"/>
    <property type="match status" value="1"/>
</dbReference>
<protein>
    <submittedName>
        <fullName evidence="5">AraC family transcriptional regulator</fullName>
    </submittedName>
</protein>
<dbReference type="PROSITE" id="PS01124">
    <property type="entry name" value="HTH_ARAC_FAMILY_2"/>
    <property type="match status" value="1"/>
</dbReference>
<dbReference type="InterPro" id="IPR018062">
    <property type="entry name" value="HTH_AraC-typ_CS"/>
</dbReference>
<evidence type="ECO:0000256" key="2">
    <source>
        <dbReference type="ARBA" id="ARBA00023125"/>
    </source>
</evidence>
<dbReference type="RefSeq" id="WP_017985042.1">
    <property type="nucleotide sequence ID" value="NZ_AQUL01000001.1"/>
</dbReference>
<dbReference type="eggNOG" id="COG4977">
    <property type="taxonomic scope" value="Bacteria"/>
</dbReference>
<evidence type="ECO:0000313" key="5">
    <source>
        <dbReference type="EMBL" id="AIJ26207.1"/>
    </source>
</evidence>
<dbReference type="InterPro" id="IPR009057">
    <property type="entry name" value="Homeodomain-like_sf"/>
</dbReference>
<organism evidence="5 6">
    <name type="scientific">Amycolatopsis methanolica 239</name>
    <dbReference type="NCBI Taxonomy" id="1068978"/>
    <lineage>
        <taxon>Bacteria</taxon>
        <taxon>Bacillati</taxon>
        <taxon>Actinomycetota</taxon>
        <taxon>Actinomycetes</taxon>
        <taxon>Pseudonocardiales</taxon>
        <taxon>Pseudonocardiaceae</taxon>
        <taxon>Amycolatopsis</taxon>
        <taxon>Amycolatopsis methanolica group</taxon>
    </lineage>
</organism>
<dbReference type="PANTHER" id="PTHR43436">
    <property type="entry name" value="ARAC-FAMILY TRANSCRIPTIONAL REGULATOR"/>
    <property type="match status" value="1"/>
</dbReference>
<dbReference type="PATRIC" id="fig|1068978.7.peg.6570"/>
<accession>A0A076N844</accession>
<gene>
    <name evidence="5" type="ORF">AMETH_6115</name>
</gene>
<dbReference type="Pfam" id="PF12833">
    <property type="entry name" value="HTH_18"/>
    <property type="match status" value="1"/>
</dbReference>
<dbReference type="PANTHER" id="PTHR43436:SF1">
    <property type="entry name" value="TRANSCRIPTIONAL REGULATORY PROTEIN"/>
    <property type="match status" value="1"/>
</dbReference>
<proteinExistence type="predicted"/>